<evidence type="ECO:0000313" key="1">
    <source>
        <dbReference type="EMBL" id="SDJ20259.1"/>
    </source>
</evidence>
<dbReference type="RefSeq" id="WP_139166128.1">
    <property type="nucleotide sequence ID" value="NZ_FNEG01000004.1"/>
</dbReference>
<dbReference type="AlphaFoldDB" id="A0A2X2VIS7"/>
<dbReference type="Proteomes" id="UP000251670">
    <property type="component" value="Unassembled WGS sequence"/>
</dbReference>
<dbReference type="OrthoDB" id="1227957at2"/>
<accession>A0A2X2VIS7</accession>
<proteinExistence type="predicted"/>
<organism evidence="2 4">
    <name type="scientific">Chryseobacterium jejuense</name>
    <dbReference type="NCBI Taxonomy" id="445960"/>
    <lineage>
        <taxon>Bacteria</taxon>
        <taxon>Pseudomonadati</taxon>
        <taxon>Bacteroidota</taxon>
        <taxon>Flavobacteriia</taxon>
        <taxon>Flavobacteriales</taxon>
        <taxon>Weeksellaceae</taxon>
        <taxon>Chryseobacterium group</taxon>
        <taxon>Chryseobacterium</taxon>
    </lineage>
</organism>
<name>A0A2X2VIS7_CHRJE</name>
<sequence length="315" mass="36541">MTNNRLFLGFFFLLLLGSCKEEHGKDKHPDIPLFPATSNSNIVVQPIAKEIDKIFYNDSTLVYTHYGDSISFYSARTGMSHRMKSPVFVYGDGFFIVENKYGKYELLNDITLEKQEIKTIDESARYKRGKDSLRSTYTQKSDYELNQINDSLLINYFSVTYNIPKDKIPFTSDLKKGDLYVHTGQDQFIVLNVPESLDKFLNPLLQSTAKKIRPKFKRHFIPFEDGSSVKNIFEGYDYAMMSKFWVWGGGGNHYVLAIPHKVEAGYYYTNISMNRQKGKFKIMSSSDPEFNTIPTTINNQLYFVNNRQLYKVFTK</sequence>
<evidence type="ECO:0000313" key="4">
    <source>
        <dbReference type="Proteomes" id="UP000251670"/>
    </source>
</evidence>
<dbReference type="EMBL" id="FNEG01000004">
    <property type="protein sequence ID" value="SDJ20259.1"/>
    <property type="molecule type" value="Genomic_DNA"/>
</dbReference>
<reference evidence="2 4" key="2">
    <citation type="submission" date="2018-06" db="EMBL/GenBank/DDBJ databases">
        <authorList>
            <consortium name="Pathogen Informatics"/>
            <person name="Doyle S."/>
        </authorList>
    </citation>
    <scope>NUCLEOTIDE SEQUENCE [LARGE SCALE GENOMIC DNA]</scope>
    <source>
        <strain evidence="2 4">NCTC13492</strain>
    </source>
</reference>
<protein>
    <submittedName>
        <fullName evidence="2">Uncharacterized protein</fullName>
    </submittedName>
</protein>
<gene>
    <name evidence="2" type="ORF">NCTC13492_01815</name>
    <name evidence="1" type="ORF">SAMN05421542_3001</name>
</gene>
<evidence type="ECO:0000313" key="2">
    <source>
        <dbReference type="EMBL" id="SQB28478.1"/>
    </source>
</evidence>
<dbReference type="PROSITE" id="PS51257">
    <property type="entry name" value="PROKAR_LIPOPROTEIN"/>
    <property type="match status" value="1"/>
</dbReference>
<reference evidence="1 3" key="1">
    <citation type="submission" date="2016-10" db="EMBL/GenBank/DDBJ databases">
        <authorList>
            <person name="Varghese N."/>
            <person name="Submissions S."/>
        </authorList>
    </citation>
    <scope>NUCLEOTIDE SEQUENCE [LARGE SCALE GENOMIC DNA]</scope>
    <source>
        <strain evidence="1 3">DSM 19299</strain>
    </source>
</reference>
<dbReference type="EMBL" id="UAWB01000002">
    <property type="protein sequence ID" value="SQB28478.1"/>
    <property type="molecule type" value="Genomic_DNA"/>
</dbReference>
<evidence type="ECO:0000313" key="3">
    <source>
        <dbReference type="Proteomes" id="UP000199426"/>
    </source>
</evidence>
<keyword evidence="3" id="KW-1185">Reference proteome</keyword>
<dbReference type="Proteomes" id="UP000199426">
    <property type="component" value="Unassembled WGS sequence"/>
</dbReference>
<dbReference type="STRING" id="445960.SAMN05421542_3001"/>